<name>D8LQQ8_ECTSI</name>
<feature type="region of interest" description="Disordered" evidence="1">
    <location>
        <begin position="131"/>
        <end position="179"/>
    </location>
</feature>
<gene>
    <name evidence="2" type="ORF">Esi_0060_0033</name>
</gene>
<dbReference type="EMBL" id="FN649750">
    <property type="protein sequence ID" value="CBN74935.1"/>
    <property type="molecule type" value="Genomic_DNA"/>
</dbReference>
<keyword evidence="3" id="KW-1185">Reference proteome</keyword>
<feature type="compositionally biased region" description="Gly residues" evidence="1">
    <location>
        <begin position="369"/>
        <end position="378"/>
    </location>
</feature>
<dbReference type="AlphaFoldDB" id="D8LQQ8"/>
<evidence type="ECO:0008006" key="4">
    <source>
        <dbReference type="Google" id="ProtNLM"/>
    </source>
</evidence>
<reference evidence="2 3" key="1">
    <citation type="journal article" date="2010" name="Nature">
        <title>The Ectocarpus genome and the independent evolution of multicellularity in brown algae.</title>
        <authorList>
            <person name="Cock J.M."/>
            <person name="Sterck L."/>
            <person name="Rouze P."/>
            <person name="Scornet D."/>
            <person name="Allen A.E."/>
            <person name="Amoutzias G."/>
            <person name="Anthouard V."/>
            <person name="Artiguenave F."/>
            <person name="Aury J.M."/>
            <person name="Badger J.H."/>
            <person name="Beszteri B."/>
            <person name="Billiau K."/>
            <person name="Bonnet E."/>
            <person name="Bothwell J.H."/>
            <person name="Bowler C."/>
            <person name="Boyen C."/>
            <person name="Brownlee C."/>
            <person name="Carrano C.J."/>
            <person name="Charrier B."/>
            <person name="Cho G.Y."/>
            <person name="Coelho S.M."/>
            <person name="Collen J."/>
            <person name="Corre E."/>
            <person name="Da Silva C."/>
            <person name="Delage L."/>
            <person name="Delaroque N."/>
            <person name="Dittami S.M."/>
            <person name="Doulbeau S."/>
            <person name="Elias M."/>
            <person name="Farnham G."/>
            <person name="Gachon C.M."/>
            <person name="Gschloessl B."/>
            <person name="Heesch S."/>
            <person name="Jabbari K."/>
            <person name="Jubin C."/>
            <person name="Kawai H."/>
            <person name="Kimura K."/>
            <person name="Kloareg B."/>
            <person name="Kupper F.C."/>
            <person name="Lang D."/>
            <person name="Le Bail A."/>
            <person name="Leblanc C."/>
            <person name="Lerouge P."/>
            <person name="Lohr M."/>
            <person name="Lopez P.J."/>
            <person name="Martens C."/>
            <person name="Maumus F."/>
            <person name="Michel G."/>
            <person name="Miranda-Saavedra D."/>
            <person name="Morales J."/>
            <person name="Moreau H."/>
            <person name="Motomura T."/>
            <person name="Nagasato C."/>
            <person name="Napoli C.A."/>
            <person name="Nelson D.R."/>
            <person name="Nyvall-Collen P."/>
            <person name="Peters A.F."/>
            <person name="Pommier C."/>
            <person name="Potin P."/>
            <person name="Poulain J."/>
            <person name="Quesneville H."/>
            <person name="Read B."/>
            <person name="Rensing S.A."/>
            <person name="Ritter A."/>
            <person name="Rousvoal S."/>
            <person name="Samanta M."/>
            <person name="Samson G."/>
            <person name="Schroeder D.C."/>
            <person name="Segurens B."/>
            <person name="Strittmatter M."/>
            <person name="Tonon T."/>
            <person name="Tregear J.W."/>
            <person name="Valentin K."/>
            <person name="von Dassow P."/>
            <person name="Yamagishi T."/>
            <person name="Van de Peer Y."/>
            <person name="Wincker P."/>
        </authorList>
    </citation>
    <scope>NUCLEOTIDE SEQUENCE [LARGE SCALE GENOMIC DNA]</scope>
    <source>
        <strain evidence="3">Ec32 / CCAP1310/4</strain>
    </source>
</reference>
<protein>
    <recommendedName>
        <fullName evidence="4">PH domain-containing protein</fullName>
    </recommendedName>
</protein>
<feature type="compositionally biased region" description="Basic residues" evidence="1">
    <location>
        <begin position="153"/>
        <end position="165"/>
    </location>
</feature>
<feature type="compositionally biased region" description="Low complexity" evidence="1">
    <location>
        <begin position="330"/>
        <end position="357"/>
    </location>
</feature>
<accession>D8LQQ8</accession>
<dbReference type="InParanoid" id="D8LQQ8"/>
<feature type="compositionally biased region" description="Gly residues" evidence="1">
    <location>
        <begin position="297"/>
        <end position="329"/>
    </location>
</feature>
<dbReference type="Proteomes" id="UP000002630">
    <property type="component" value="Linkage Group LG25"/>
</dbReference>
<dbReference type="OrthoDB" id="10568586at2759"/>
<proteinExistence type="predicted"/>
<sequence>MCSSDGITAVVVATSTGESLRGPGRDRKKEESQLGFTYVDPGWGGQRCSSQSDRLLLYGEPKAVRLCDGCAREAAAENHFVEHHVPLLLGGATLVRTRQQQAFGLLLAAARAPRRRPVRLRVTRDLSTLEELDDEEEEAGVSKGGGIAEGGPAKKKSRGGTARRHPLAEVESVEPAPERSAWDAAGWLGKAEEGAAAAAAAALVIKLRGNEQLRLEARSAAERDRWVSALGEAVRRLRAPRLEDEVEEERWRRREEADAAARRLRNARKRQENEGLRARMAEKYGLDPEKYAFSSRSGGGGGGGGSGGGCGGAGGSDGGGGAREGGGGASAIAGAGAGRIRPAAPQQVQQRQKSRPAGSDGGRREVVGIEGGGGGGGRVGRVIGEVARFQALAGLVQ</sequence>
<dbReference type="EMBL" id="FN648819">
    <property type="protein sequence ID" value="CBN74935.1"/>
    <property type="molecule type" value="Genomic_DNA"/>
</dbReference>
<evidence type="ECO:0000313" key="2">
    <source>
        <dbReference type="EMBL" id="CBN74935.1"/>
    </source>
</evidence>
<evidence type="ECO:0000256" key="1">
    <source>
        <dbReference type="SAM" id="MobiDB-lite"/>
    </source>
</evidence>
<evidence type="ECO:0000313" key="3">
    <source>
        <dbReference type="Proteomes" id="UP000002630"/>
    </source>
</evidence>
<feature type="region of interest" description="Disordered" evidence="1">
    <location>
        <begin position="295"/>
        <end position="378"/>
    </location>
</feature>
<organism evidence="2 3">
    <name type="scientific">Ectocarpus siliculosus</name>
    <name type="common">Brown alga</name>
    <name type="synonym">Conferva siliculosa</name>
    <dbReference type="NCBI Taxonomy" id="2880"/>
    <lineage>
        <taxon>Eukaryota</taxon>
        <taxon>Sar</taxon>
        <taxon>Stramenopiles</taxon>
        <taxon>Ochrophyta</taxon>
        <taxon>PX clade</taxon>
        <taxon>Phaeophyceae</taxon>
        <taxon>Ectocarpales</taxon>
        <taxon>Ectocarpaceae</taxon>
        <taxon>Ectocarpus</taxon>
    </lineage>
</organism>